<dbReference type="InterPro" id="IPR032675">
    <property type="entry name" value="LRR_dom_sf"/>
</dbReference>
<dbReference type="PANTHER" id="PTHR48059">
    <property type="entry name" value="POLYGALACTURONASE INHIBITOR 1"/>
    <property type="match status" value="1"/>
</dbReference>
<evidence type="ECO:0000256" key="3">
    <source>
        <dbReference type="SAM" id="Phobius"/>
    </source>
</evidence>
<dbReference type="VEuPathDB" id="FungiDB:L203_00837"/>
<gene>
    <name evidence="4" type="ORF">L203_106130</name>
</gene>
<dbReference type="Pfam" id="PF00560">
    <property type="entry name" value="LRR_1"/>
    <property type="match status" value="1"/>
</dbReference>
<organism evidence="4 5">
    <name type="scientific">Cryptococcus depauperatus CBS 7841</name>
    <dbReference type="NCBI Taxonomy" id="1295531"/>
    <lineage>
        <taxon>Eukaryota</taxon>
        <taxon>Fungi</taxon>
        <taxon>Dikarya</taxon>
        <taxon>Basidiomycota</taxon>
        <taxon>Agaricomycotina</taxon>
        <taxon>Tremellomycetes</taxon>
        <taxon>Tremellales</taxon>
        <taxon>Cryptococcaceae</taxon>
        <taxon>Cryptococcus</taxon>
    </lineage>
</organism>
<dbReference type="InterPro" id="IPR051848">
    <property type="entry name" value="PGIP"/>
</dbReference>
<feature type="region of interest" description="Disordered" evidence="2">
    <location>
        <begin position="78"/>
        <end position="102"/>
    </location>
</feature>
<protein>
    <submittedName>
        <fullName evidence="4">Uncharacterized protein</fullName>
    </submittedName>
</protein>
<evidence type="ECO:0000256" key="1">
    <source>
        <dbReference type="ARBA" id="ARBA00004196"/>
    </source>
</evidence>
<evidence type="ECO:0000313" key="5">
    <source>
        <dbReference type="Proteomes" id="UP000094043"/>
    </source>
</evidence>
<feature type="compositionally biased region" description="Basic and acidic residues" evidence="2">
    <location>
        <begin position="78"/>
        <end position="89"/>
    </location>
</feature>
<comment type="subcellular location">
    <subcellularLocation>
        <location evidence="1">Cell envelope</location>
    </subcellularLocation>
</comment>
<feature type="transmembrane region" description="Helical" evidence="3">
    <location>
        <begin position="367"/>
        <end position="388"/>
    </location>
</feature>
<proteinExistence type="predicted"/>
<reference evidence="4" key="3">
    <citation type="submission" date="2024-01" db="EMBL/GenBank/DDBJ databases">
        <authorList>
            <person name="Coelho M.A."/>
            <person name="David-Palma M."/>
            <person name="Shea T."/>
            <person name="Sun S."/>
            <person name="Cuomo C.A."/>
            <person name="Heitman J."/>
        </authorList>
    </citation>
    <scope>NUCLEOTIDE SEQUENCE</scope>
    <source>
        <strain evidence="4">CBS 7841</strain>
    </source>
</reference>
<dbReference type="EMBL" id="CP143791">
    <property type="protein sequence ID" value="WVN90885.1"/>
    <property type="molecule type" value="Genomic_DNA"/>
</dbReference>
<accession>A0A1E3IVH2</accession>
<dbReference type="OrthoDB" id="676979at2759"/>
<feature type="region of interest" description="Disordered" evidence="2">
    <location>
        <begin position="391"/>
        <end position="410"/>
    </location>
</feature>
<feature type="region of interest" description="Disordered" evidence="2">
    <location>
        <begin position="22"/>
        <end position="63"/>
    </location>
</feature>
<dbReference type="GeneID" id="91090338"/>
<dbReference type="RefSeq" id="XP_066071585.1">
    <property type="nucleotide sequence ID" value="XM_066215488.1"/>
</dbReference>
<keyword evidence="3" id="KW-0472">Membrane</keyword>
<dbReference type="PANTHER" id="PTHR48059:SF30">
    <property type="entry name" value="OS06G0587000 PROTEIN"/>
    <property type="match status" value="1"/>
</dbReference>
<feature type="compositionally biased region" description="Low complexity" evidence="2">
    <location>
        <begin position="391"/>
        <end position="407"/>
    </location>
</feature>
<keyword evidence="5" id="KW-1185">Reference proteome</keyword>
<evidence type="ECO:0000256" key="2">
    <source>
        <dbReference type="SAM" id="MobiDB-lite"/>
    </source>
</evidence>
<keyword evidence="3" id="KW-1133">Transmembrane helix</keyword>
<dbReference type="AlphaFoldDB" id="A0A1E3IVH2"/>
<dbReference type="InterPro" id="IPR001611">
    <property type="entry name" value="Leu-rich_rpt"/>
</dbReference>
<keyword evidence="3" id="KW-0812">Transmembrane</keyword>
<feature type="compositionally biased region" description="Pro residues" evidence="2">
    <location>
        <begin position="29"/>
        <end position="40"/>
    </location>
</feature>
<reference evidence="4" key="2">
    <citation type="journal article" date="2022" name="Elife">
        <title>Obligate sexual reproduction of a homothallic fungus closely related to the Cryptococcus pathogenic species complex.</title>
        <authorList>
            <person name="Passer A.R."/>
            <person name="Clancey S.A."/>
            <person name="Shea T."/>
            <person name="David-Palma M."/>
            <person name="Averette A.F."/>
            <person name="Boekhout T."/>
            <person name="Porcel B.M."/>
            <person name="Nowrousian M."/>
            <person name="Cuomo C.A."/>
            <person name="Sun S."/>
            <person name="Heitman J."/>
            <person name="Coelho M.A."/>
        </authorList>
    </citation>
    <scope>NUCLEOTIDE SEQUENCE</scope>
    <source>
        <strain evidence="4">CBS 7841</strain>
    </source>
</reference>
<dbReference type="SUPFAM" id="SSF52058">
    <property type="entry name" value="L domain-like"/>
    <property type="match status" value="1"/>
</dbReference>
<name>A0A1E3IVH2_9TREE</name>
<evidence type="ECO:0000313" key="4">
    <source>
        <dbReference type="EMBL" id="WVN90885.1"/>
    </source>
</evidence>
<dbReference type="KEGG" id="cdep:91090338"/>
<dbReference type="Proteomes" id="UP000094043">
    <property type="component" value="Chromosome 8"/>
</dbReference>
<sequence>MAPPEKSRISFQSRFSISSFLPAHHPPLITKPPRMPPTQPGPQHETVVSSFMPSPAHSEHPDFESNYASVLNWDHSQRESLDERQERRACKPPPLDLGRTQRMYPSQPFDLIVSQNALVKSSTDTFRSLSPLASKKRKEDRLIKDPLEVAEAEMGHRYPSWQERKIDLQPGEIIPKCICSLDYRQDFSHNAATKNQENDKGWCSNHHQESVLHDILLTPTYMNNSPAHSSTVSQFSITSNKGHRGRYTFIQKATNAIHGAAKRTSRWMPGKSKLYPVEDASACRSLRPRSEMAERNRQSRHMTKPLLRLIIPKDDQSIMEEEFPTGKTGLLQNKSGWLASIGSREKEIGITGAEDERRMRKRKVWKIGLVLAILIPVSLVIGLCTTLLRRTSSPGTGNSSTTSGNNSYPQPTTSHSLKMCLDLFVTSASNSPGSYPCSDCVPLLKSTTNDFSLPLVNGNSTQVGSALQFCSMMDIFNKIEQPQGLDKWGKDAGPCGWAGVGCDARGRINKLTMKYPNIPSELPGTLGNIYALSALHLSGNVSVPRGQFPSSLLSLPDFDTLDLQHTSLIGPIDSKDFSTAKGLVTLVLVDNPNLGDVMPDLSTNNKLLTVVVTGEKLTNTRIDKLPSSLTYVDLSYNSLSGQVPSFSHLTSLKTLYLTNNDYTSPPSSIPGSLASLSLSSNPKLVGDLPHTICTSTVLTTCDLRKTGLAVASPINSTSSISSLQTSIVKDAPSISPSNSNTAPSTGTQAVITNVRPNMNNTSAMFLLVNETVATASSTPLFTRALPCGICQFS</sequence>
<dbReference type="Gene3D" id="3.80.10.10">
    <property type="entry name" value="Ribonuclease Inhibitor"/>
    <property type="match status" value="2"/>
</dbReference>
<reference evidence="4" key="1">
    <citation type="submission" date="2016-06" db="EMBL/GenBank/DDBJ databases">
        <authorList>
            <person name="Cuomo C."/>
            <person name="Litvintseva A."/>
            <person name="Heitman J."/>
            <person name="Chen Y."/>
            <person name="Sun S."/>
            <person name="Springer D."/>
            <person name="Dromer F."/>
            <person name="Young S."/>
            <person name="Zeng Q."/>
            <person name="Chapman S."/>
            <person name="Gujja S."/>
            <person name="Saif S."/>
            <person name="Birren B."/>
        </authorList>
    </citation>
    <scope>NUCLEOTIDE SEQUENCE</scope>
    <source>
        <strain evidence="4">CBS 7841</strain>
    </source>
</reference>